<dbReference type="OrthoDB" id="2103474at2759"/>
<gene>
    <name evidence="2" type="ORF">BD324DRAFT_612643</name>
</gene>
<accession>A0A1Y1USF0</accession>
<dbReference type="InParanoid" id="A0A1Y1USF0"/>
<organism evidence="2 3">
    <name type="scientific">Kockovaella imperatae</name>
    <dbReference type="NCBI Taxonomy" id="4999"/>
    <lineage>
        <taxon>Eukaryota</taxon>
        <taxon>Fungi</taxon>
        <taxon>Dikarya</taxon>
        <taxon>Basidiomycota</taxon>
        <taxon>Agaricomycotina</taxon>
        <taxon>Tremellomycetes</taxon>
        <taxon>Tremellales</taxon>
        <taxon>Cuniculitremaceae</taxon>
        <taxon>Kockovaella</taxon>
    </lineage>
</organism>
<dbReference type="RefSeq" id="XP_021874627.1">
    <property type="nucleotide sequence ID" value="XM_022014417.1"/>
</dbReference>
<sequence length="236" mass="25266">MSMATKAVNKVLKNRMAQYAPIDPYYEEVVDEKTGKTKKAKRKVPDGLSKRDAKALKKIRKRAHYLDKGMHICGFRVGWTFWIGIIPGAGDVVDAALNYFLVYRPAGKLDIPSDLKAKMLINNMVSAGLGVVPVVGDIGLAAWRANSRNALLLEAYLAIRAQEYLASLGHVQSDLAAMDGISAADLRKLFAPGSGMHLDGVEGTNTAQMSMATGATSTTPGAPPKLPARTGAAAKR</sequence>
<evidence type="ECO:0000256" key="1">
    <source>
        <dbReference type="SAM" id="MobiDB-lite"/>
    </source>
</evidence>
<dbReference type="STRING" id="4999.A0A1Y1USF0"/>
<keyword evidence="3" id="KW-1185">Reference proteome</keyword>
<protein>
    <submittedName>
        <fullName evidence="2">Uncharacterized protein</fullName>
    </submittedName>
</protein>
<dbReference type="PANTHER" id="PTHR35519:SF2">
    <property type="entry name" value="PH DOMAIN PROTEIN"/>
    <property type="match status" value="1"/>
</dbReference>
<name>A0A1Y1USF0_9TREE</name>
<proteinExistence type="predicted"/>
<dbReference type="Proteomes" id="UP000193218">
    <property type="component" value="Unassembled WGS sequence"/>
</dbReference>
<comment type="caution">
    <text evidence="2">The sequence shown here is derived from an EMBL/GenBank/DDBJ whole genome shotgun (WGS) entry which is preliminary data.</text>
</comment>
<evidence type="ECO:0000313" key="2">
    <source>
        <dbReference type="EMBL" id="ORX40948.1"/>
    </source>
</evidence>
<dbReference type="EMBL" id="NBSH01000001">
    <property type="protein sequence ID" value="ORX40948.1"/>
    <property type="molecule type" value="Genomic_DNA"/>
</dbReference>
<reference evidence="2 3" key="1">
    <citation type="submission" date="2017-03" db="EMBL/GenBank/DDBJ databases">
        <title>Widespread Adenine N6-methylation of Active Genes in Fungi.</title>
        <authorList>
            <consortium name="DOE Joint Genome Institute"/>
            <person name="Mondo S.J."/>
            <person name="Dannebaum R.O."/>
            <person name="Kuo R.C."/>
            <person name="Louie K.B."/>
            <person name="Bewick A.J."/>
            <person name="Labutti K."/>
            <person name="Haridas S."/>
            <person name="Kuo A."/>
            <person name="Salamov A."/>
            <person name="Ahrendt S.R."/>
            <person name="Lau R."/>
            <person name="Bowen B.P."/>
            <person name="Lipzen A."/>
            <person name="Sullivan W."/>
            <person name="Andreopoulos W.B."/>
            <person name="Clum A."/>
            <person name="Lindquist E."/>
            <person name="Daum C."/>
            <person name="Northen T.R."/>
            <person name="Ramamoorthy G."/>
            <person name="Schmitz R.J."/>
            <person name="Gryganskyi A."/>
            <person name="Culley D."/>
            <person name="Magnuson J."/>
            <person name="James T.Y."/>
            <person name="O'Malley M.A."/>
            <person name="Stajich J.E."/>
            <person name="Spatafora J.W."/>
            <person name="Visel A."/>
            <person name="Grigoriev I.V."/>
        </authorList>
    </citation>
    <scope>NUCLEOTIDE SEQUENCE [LARGE SCALE GENOMIC DNA]</scope>
    <source>
        <strain evidence="2 3">NRRL Y-17943</strain>
    </source>
</reference>
<dbReference type="InterPro" id="IPR025187">
    <property type="entry name" value="DUF4112"/>
</dbReference>
<dbReference type="AlphaFoldDB" id="A0A1Y1USF0"/>
<feature type="region of interest" description="Disordered" evidence="1">
    <location>
        <begin position="212"/>
        <end position="236"/>
    </location>
</feature>
<dbReference type="Pfam" id="PF13430">
    <property type="entry name" value="DUF4112"/>
    <property type="match status" value="1"/>
</dbReference>
<dbReference type="PANTHER" id="PTHR35519">
    <property type="entry name" value="MEMBRANE PROTEINS"/>
    <property type="match status" value="1"/>
</dbReference>
<evidence type="ECO:0000313" key="3">
    <source>
        <dbReference type="Proteomes" id="UP000193218"/>
    </source>
</evidence>
<dbReference type="GeneID" id="33556225"/>